<name>A0A8S9YPR5_9TREM</name>
<dbReference type="EMBL" id="JTDE01008857">
    <property type="protein sequence ID" value="KAF7234709.1"/>
    <property type="molecule type" value="Genomic_DNA"/>
</dbReference>
<gene>
    <name evidence="2" type="ORF">EG68_11284</name>
</gene>
<feature type="region of interest" description="Disordered" evidence="1">
    <location>
        <begin position="1"/>
        <end position="32"/>
    </location>
</feature>
<evidence type="ECO:0000256" key="1">
    <source>
        <dbReference type="SAM" id="MobiDB-lite"/>
    </source>
</evidence>
<dbReference type="Proteomes" id="UP000822476">
    <property type="component" value="Unassembled WGS sequence"/>
</dbReference>
<protein>
    <submittedName>
        <fullName evidence="2">Uncharacterized protein</fullName>
    </submittedName>
</protein>
<reference evidence="2" key="1">
    <citation type="submission" date="2019-07" db="EMBL/GenBank/DDBJ databases">
        <title>Annotation for the trematode Paragonimus miyazaki's.</title>
        <authorList>
            <person name="Choi Y.-J."/>
        </authorList>
    </citation>
    <scope>NUCLEOTIDE SEQUENCE</scope>
    <source>
        <strain evidence="2">Japan</strain>
    </source>
</reference>
<proteinExistence type="predicted"/>
<dbReference type="AlphaFoldDB" id="A0A8S9YPR5"/>
<accession>A0A8S9YPR5</accession>
<sequence>MLPLMDRLSERLSRRQHRTTGSERAQEFSPGYSSENKAHVLDIAVCDADRMEDTRRMKLDKYAKGETTEAGASMCGHVAGVGILVMSDEPWLRLRCLSLNGMCGSF</sequence>
<evidence type="ECO:0000313" key="3">
    <source>
        <dbReference type="Proteomes" id="UP000822476"/>
    </source>
</evidence>
<evidence type="ECO:0000313" key="2">
    <source>
        <dbReference type="EMBL" id="KAF7234709.1"/>
    </source>
</evidence>
<organism evidence="2 3">
    <name type="scientific">Paragonimus skrjabini miyazakii</name>
    <dbReference type="NCBI Taxonomy" id="59628"/>
    <lineage>
        <taxon>Eukaryota</taxon>
        <taxon>Metazoa</taxon>
        <taxon>Spiralia</taxon>
        <taxon>Lophotrochozoa</taxon>
        <taxon>Platyhelminthes</taxon>
        <taxon>Trematoda</taxon>
        <taxon>Digenea</taxon>
        <taxon>Plagiorchiida</taxon>
        <taxon>Troglotremata</taxon>
        <taxon>Troglotrematidae</taxon>
        <taxon>Paragonimus</taxon>
    </lineage>
</organism>
<keyword evidence="3" id="KW-1185">Reference proteome</keyword>
<comment type="caution">
    <text evidence="2">The sequence shown here is derived from an EMBL/GenBank/DDBJ whole genome shotgun (WGS) entry which is preliminary data.</text>
</comment>